<dbReference type="PROSITE" id="PS51819">
    <property type="entry name" value="VOC"/>
    <property type="match status" value="1"/>
</dbReference>
<sequence length="121" mass="12619">MAPTIANGKICYVEIPATDVPRSAEFYNQVFGWEVRKRGDGATAFDDGVGEVSGAYVTGRPPMSVPGVLVYVMVDSVAAAIEAVVAAGGKIVQPIGVDAPEITARFEDPAGNVFGLYQNPS</sequence>
<dbReference type="InterPro" id="IPR004360">
    <property type="entry name" value="Glyas_Fos-R_dOase_dom"/>
</dbReference>
<dbReference type="EMBL" id="CP132932">
    <property type="protein sequence ID" value="XCB25511.1"/>
    <property type="molecule type" value="Genomic_DNA"/>
</dbReference>
<dbReference type="Gene3D" id="3.10.180.10">
    <property type="entry name" value="2,3-Dihydroxybiphenyl 1,2-Dioxygenase, domain 1"/>
    <property type="match status" value="1"/>
</dbReference>
<reference evidence="2" key="1">
    <citation type="submission" date="2023-08" db="EMBL/GenBank/DDBJ databases">
        <authorList>
            <person name="Messyasz A."/>
            <person name="Mannisto M.K."/>
            <person name="Kerkhof L.J."/>
            <person name="Haggblom M."/>
        </authorList>
    </citation>
    <scope>NUCLEOTIDE SEQUENCE</scope>
    <source>
        <strain evidence="2">M8UP23</strain>
    </source>
</reference>
<dbReference type="InterPro" id="IPR029068">
    <property type="entry name" value="Glyas_Bleomycin-R_OHBP_Dase"/>
</dbReference>
<protein>
    <submittedName>
        <fullName evidence="2">VOC family protein</fullName>
    </submittedName>
</protein>
<organism evidence="2">
    <name type="scientific">Tunturiibacter empetritectus</name>
    <dbReference type="NCBI Taxonomy" id="3069691"/>
    <lineage>
        <taxon>Bacteria</taxon>
        <taxon>Pseudomonadati</taxon>
        <taxon>Acidobacteriota</taxon>
        <taxon>Terriglobia</taxon>
        <taxon>Terriglobales</taxon>
        <taxon>Acidobacteriaceae</taxon>
        <taxon>Tunturiibacter</taxon>
    </lineage>
</organism>
<dbReference type="PANTHER" id="PTHR33993">
    <property type="entry name" value="GLYOXALASE-RELATED"/>
    <property type="match status" value="1"/>
</dbReference>
<dbReference type="InterPro" id="IPR037523">
    <property type="entry name" value="VOC_core"/>
</dbReference>
<dbReference type="SUPFAM" id="SSF54593">
    <property type="entry name" value="Glyoxalase/Bleomycin resistance protein/Dihydroxybiphenyl dioxygenase"/>
    <property type="match status" value="1"/>
</dbReference>
<proteinExistence type="predicted"/>
<gene>
    <name evidence="2" type="ORF">RBB75_13760</name>
</gene>
<dbReference type="AlphaFoldDB" id="A0AAU7Z978"/>
<dbReference type="KEGG" id="temp:RBB75_13760"/>
<name>A0AAU7Z978_9BACT</name>
<dbReference type="InterPro" id="IPR052164">
    <property type="entry name" value="Anthracycline_SecMetBiosynth"/>
</dbReference>
<reference evidence="2" key="2">
    <citation type="journal article" date="2024" name="Environ. Microbiol.">
        <title>Genome analysis and description of Tunturibacter gen. nov. expands the diversity of Terriglobia in tundra soils.</title>
        <authorList>
            <person name="Messyasz A."/>
            <person name="Mannisto M.K."/>
            <person name="Kerkhof L.J."/>
            <person name="Haggblom M.M."/>
        </authorList>
    </citation>
    <scope>NUCLEOTIDE SEQUENCE</scope>
    <source>
        <strain evidence="2">M8UP23</strain>
    </source>
</reference>
<dbReference type="Pfam" id="PF00903">
    <property type="entry name" value="Glyoxalase"/>
    <property type="match status" value="1"/>
</dbReference>
<feature type="domain" description="VOC" evidence="1">
    <location>
        <begin position="9"/>
        <end position="119"/>
    </location>
</feature>
<accession>A0AAU7Z978</accession>
<evidence type="ECO:0000259" key="1">
    <source>
        <dbReference type="PROSITE" id="PS51819"/>
    </source>
</evidence>
<dbReference type="RefSeq" id="WP_353068415.1">
    <property type="nucleotide sequence ID" value="NZ_CP132932.1"/>
</dbReference>
<evidence type="ECO:0000313" key="2">
    <source>
        <dbReference type="EMBL" id="XCB25511.1"/>
    </source>
</evidence>